<dbReference type="Proteomes" id="UP000276133">
    <property type="component" value="Unassembled WGS sequence"/>
</dbReference>
<comment type="caution">
    <text evidence="1">The sequence shown here is derived from an EMBL/GenBank/DDBJ whole genome shotgun (WGS) entry which is preliminary data.</text>
</comment>
<evidence type="ECO:0000313" key="1">
    <source>
        <dbReference type="EMBL" id="RNA21837.1"/>
    </source>
</evidence>
<keyword evidence="2" id="KW-1185">Reference proteome</keyword>
<accession>A0A3M7REA1</accession>
<evidence type="ECO:0000313" key="2">
    <source>
        <dbReference type="Proteomes" id="UP000276133"/>
    </source>
</evidence>
<gene>
    <name evidence="1" type="ORF">BpHYR1_001171</name>
</gene>
<sequence length="15" mass="1775">MLIPLIKKHQSIQIL</sequence>
<protein>
    <submittedName>
        <fullName evidence="1">Uncharacterized protein</fullName>
    </submittedName>
</protein>
<name>A0A3M7REA1_BRAPC</name>
<organism evidence="1 2">
    <name type="scientific">Brachionus plicatilis</name>
    <name type="common">Marine rotifer</name>
    <name type="synonym">Brachionus muelleri</name>
    <dbReference type="NCBI Taxonomy" id="10195"/>
    <lineage>
        <taxon>Eukaryota</taxon>
        <taxon>Metazoa</taxon>
        <taxon>Spiralia</taxon>
        <taxon>Gnathifera</taxon>
        <taxon>Rotifera</taxon>
        <taxon>Eurotatoria</taxon>
        <taxon>Monogononta</taxon>
        <taxon>Pseudotrocha</taxon>
        <taxon>Ploima</taxon>
        <taxon>Brachionidae</taxon>
        <taxon>Brachionus</taxon>
    </lineage>
</organism>
<reference evidence="1 2" key="1">
    <citation type="journal article" date="2018" name="Sci. Rep.">
        <title>Genomic signatures of local adaptation to the degree of environmental predictability in rotifers.</title>
        <authorList>
            <person name="Franch-Gras L."/>
            <person name="Hahn C."/>
            <person name="Garcia-Roger E.M."/>
            <person name="Carmona M.J."/>
            <person name="Serra M."/>
            <person name="Gomez A."/>
        </authorList>
    </citation>
    <scope>NUCLEOTIDE SEQUENCE [LARGE SCALE GENOMIC DNA]</scope>
    <source>
        <strain evidence="1">HYR1</strain>
    </source>
</reference>
<dbReference type="EMBL" id="REGN01003589">
    <property type="protein sequence ID" value="RNA21837.1"/>
    <property type="molecule type" value="Genomic_DNA"/>
</dbReference>
<proteinExistence type="predicted"/>